<feature type="transmembrane region" description="Helical" evidence="1">
    <location>
        <begin position="21"/>
        <end position="41"/>
    </location>
</feature>
<accession>A0AAW3ZD97</accession>
<keyword evidence="1" id="KW-0472">Membrane</keyword>
<gene>
    <name evidence="2" type="ORF">IFO71_00485</name>
</gene>
<protein>
    <recommendedName>
        <fullName evidence="4">Glycosyltransferase RgtA/B/C/D-like domain-containing protein</fullName>
    </recommendedName>
</protein>
<feature type="transmembrane region" description="Helical" evidence="1">
    <location>
        <begin position="175"/>
        <end position="202"/>
    </location>
</feature>
<sequence>MNSEQNDLAQKDSLRLGNAGLLAAAILAIVLPSMLVLWAPAPWFHDYAEWLFQSKVLALKWTDPESVAAYVLAAYPVPNTTGLVLLSGFSMLLPPMLAGKLFLLGLLLGWAAVLRSWVRRFGSGGPQIRMWLTLVLVFGFSPFFWYGYLNYQVALLLLLVFLLRWQRGVSALEMAAWGGILLLSHATVAAVWLCIVAAECLHQLQSAARSRQRLIAALRAVAVAAPSGLLALWFGLARWSAPVGIDADTSGVIEALIYKAGFPLMLGTFRNLLWPDGSALLEQMPVFYWTGAILNLLLLLLLALWGMRVLWAGRSWESSGHPPKQRIAWIAALLLVLAYLLVPYQFYGTVNPAGRWLIPLLALACLIGAQQSWVWRLAAWPAVLGASISWGQYAYLAAALPAGQVSHPVQFKQEFAPSHSVFAFNEALYSNTRYSYFNYRLLIGSERFEQLRQQHYQGLGFRTSVLVDYQPEILAPRE</sequence>
<feature type="transmembrane region" description="Helical" evidence="1">
    <location>
        <begin position="130"/>
        <end position="163"/>
    </location>
</feature>
<dbReference type="RefSeq" id="WP_192027554.1">
    <property type="nucleotide sequence ID" value="NZ_JACYTR010000001.1"/>
</dbReference>
<evidence type="ECO:0008006" key="4">
    <source>
        <dbReference type="Google" id="ProtNLM"/>
    </source>
</evidence>
<keyword evidence="1" id="KW-0812">Transmembrane</keyword>
<feature type="transmembrane region" description="Helical" evidence="1">
    <location>
        <begin position="97"/>
        <end position="118"/>
    </location>
</feature>
<organism evidence="2 3">
    <name type="scientific">Pseudomarimonas arenosa</name>
    <dbReference type="NCBI Taxonomy" id="2774145"/>
    <lineage>
        <taxon>Bacteria</taxon>
        <taxon>Pseudomonadati</taxon>
        <taxon>Pseudomonadota</taxon>
        <taxon>Gammaproteobacteria</taxon>
        <taxon>Lysobacterales</taxon>
        <taxon>Lysobacteraceae</taxon>
        <taxon>Pseudomarimonas</taxon>
    </lineage>
</organism>
<keyword evidence="1" id="KW-1133">Transmembrane helix</keyword>
<dbReference type="Proteomes" id="UP000613768">
    <property type="component" value="Unassembled WGS sequence"/>
</dbReference>
<evidence type="ECO:0000256" key="1">
    <source>
        <dbReference type="SAM" id="Phobius"/>
    </source>
</evidence>
<comment type="caution">
    <text evidence="2">The sequence shown here is derived from an EMBL/GenBank/DDBJ whole genome shotgun (WGS) entry which is preliminary data.</text>
</comment>
<feature type="transmembrane region" description="Helical" evidence="1">
    <location>
        <begin position="356"/>
        <end position="373"/>
    </location>
</feature>
<proteinExistence type="predicted"/>
<feature type="transmembrane region" description="Helical" evidence="1">
    <location>
        <begin position="214"/>
        <end position="236"/>
    </location>
</feature>
<dbReference type="AlphaFoldDB" id="A0AAW3ZD97"/>
<feature type="transmembrane region" description="Helical" evidence="1">
    <location>
        <begin position="256"/>
        <end position="274"/>
    </location>
</feature>
<name>A0AAW3ZD97_9GAMM</name>
<evidence type="ECO:0000313" key="3">
    <source>
        <dbReference type="Proteomes" id="UP000613768"/>
    </source>
</evidence>
<evidence type="ECO:0000313" key="2">
    <source>
        <dbReference type="EMBL" id="MBD8524208.1"/>
    </source>
</evidence>
<feature type="transmembrane region" description="Helical" evidence="1">
    <location>
        <begin position="327"/>
        <end position="344"/>
    </location>
</feature>
<reference evidence="2 3" key="1">
    <citation type="submission" date="2020-09" db="EMBL/GenBank/DDBJ databases">
        <title>Pseudoxanthomonas sp. CAU 1598 isolated from sand of Yaerae Beach.</title>
        <authorList>
            <person name="Kim W."/>
        </authorList>
    </citation>
    <scope>NUCLEOTIDE SEQUENCE [LARGE SCALE GENOMIC DNA]</scope>
    <source>
        <strain evidence="2 3">CAU 1598</strain>
    </source>
</reference>
<dbReference type="EMBL" id="JACYTR010000001">
    <property type="protein sequence ID" value="MBD8524208.1"/>
    <property type="molecule type" value="Genomic_DNA"/>
</dbReference>
<keyword evidence="3" id="KW-1185">Reference proteome</keyword>
<feature type="transmembrane region" description="Helical" evidence="1">
    <location>
        <begin position="286"/>
        <end position="307"/>
    </location>
</feature>